<dbReference type="EMBL" id="JAUOOM010000004">
    <property type="protein sequence ID" value="MDO6406043.1"/>
    <property type="molecule type" value="Genomic_DNA"/>
</dbReference>
<dbReference type="SUPFAM" id="SSF48179">
    <property type="entry name" value="6-phosphogluconate dehydrogenase C-terminal domain-like"/>
    <property type="match status" value="1"/>
</dbReference>
<dbReference type="EMBL" id="CP024636">
    <property type="protein sequence ID" value="QGR06640.1"/>
    <property type="molecule type" value="Genomic_DNA"/>
</dbReference>
<dbReference type="InterPro" id="IPR013328">
    <property type="entry name" value="6PGD_dom2"/>
</dbReference>
<keyword evidence="1" id="KW-0560">Oxidoreductase</keyword>
<evidence type="ECO:0000256" key="2">
    <source>
        <dbReference type="SAM" id="SignalP"/>
    </source>
</evidence>
<dbReference type="InterPro" id="IPR008927">
    <property type="entry name" value="6-PGluconate_DH-like_C_sf"/>
</dbReference>
<dbReference type="InterPro" id="IPR051265">
    <property type="entry name" value="HIBADH-related_NP60_sf"/>
</dbReference>
<evidence type="ECO:0000259" key="4">
    <source>
        <dbReference type="Pfam" id="PF09130"/>
    </source>
</evidence>
<feature type="signal peptide" evidence="2">
    <location>
        <begin position="1"/>
        <end position="17"/>
    </location>
</feature>
<reference evidence="7" key="1">
    <citation type="submission" date="2017-11" db="EMBL/GenBank/DDBJ databases">
        <title>Genome sequence of Pantoea sp. MSR2.</title>
        <authorList>
            <person name="Nascimento F.X."/>
        </authorList>
    </citation>
    <scope>NUCLEOTIDE SEQUENCE [LARGE SCALE GENOMIC DNA]</scope>
    <source>
        <strain evidence="7">MSR2</strain>
    </source>
</reference>
<dbReference type="PANTHER" id="PTHR43580">
    <property type="entry name" value="OXIDOREDUCTASE GLYR1-RELATED"/>
    <property type="match status" value="1"/>
</dbReference>
<dbReference type="RefSeq" id="WP_208725396.1">
    <property type="nucleotide sequence ID" value="NZ_CP024636.1"/>
</dbReference>
<evidence type="ECO:0000313" key="7">
    <source>
        <dbReference type="Proteomes" id="UP000424872"/>
    </source>
</evidence>
<dbReference type="SUPFAM" id="SSF51735">
    <property type="entry name" value="NAD(P)-binding Rossmann-fold domains"/>
    <property type="match status" value="1"/>
</dbReference>
<evidence type="ECO:0000259" key="3">
    <source>
        <dbReference type="Pfam" id="PF03446"/>
    </source>
</evidence>
<protein>
    <submittedName>
        <fullName evidence="5">DUF1932 domain-containing protein</fullName>
    </submittedName>
    <submittedName>
        <fullName evidence="6">Phosphogluconate dehydrogenase</fullName>
    </submittedName>
</protein>
<dbReference type="KEGG" id="ppho:CTZ24_09540"/>
<dbReference type="PANTHER" id="PTHR43580:SF2">
    <property type="entry name" value="CYTOKINE-LIKE NUCLEAR FACTOR N-PAC"/>
    <property type="match status" value="1"/>
</dbReference>
<dbReference type="Gene3D" id="1.10.1040.10">
    <property type="entry name" value="N-(1-d-carboxylethyl)-l-norvaline Dehydrogenase, domain 2"/>
    <property type="match status" value="1"/>
</dbReference>
<evidence type="ECO:0000256" key="1">
    <source>
        <dbReference type="ARBA" id="ARBA00023002"/>
    </source>
</evidence>
<feature type="chain" id="PRO_5042932553" evidence="2">
    <location>
        <begin position="18"/>
        <end position="287"/>
    </location>
</feature>
<dbReference type="Proteomes" id="UP000424872">
    <property type="component" value="Chromosome"/>
</dbReference>
<keyword evidence="2" id="KW-0732">Signal</keyword>
<dbReference type="Pfam" id="PF09130">
    <property type="entry name" value="DUF1932"/>
    <property type="match status" value="1"/>
</dbReference>
<dbReference type="Proteomes" id="UP001171299">
    <property type="component" value="Unassembled WGS sequence"/>
</dbReference>
<reference evidence="5" key="3">
    <citation type="submission" date="2023-07" db="EMBL/GenBank/DDBJ databases">
        <title>The extreme plant-growth-promoting properties of Pantoea phytobeneficialis PF55 revealed by functional and genomic analysis.</title>
        <authorList>
            <person name="Nascimento F.X."/>
            <person name="Marcio R.J."/>
        </authorList>
    </citation>
    <scope>NUCLEOTIDE SEQUENCE</scope>
    <source>
        <strain evidence="5">PF55</strain>
    </source>
</reference>
<dbReference type="AlphaFoldDB" id="A0AAP9KP63"/>
<keyword evidence="8" id="KW-1185">Reference proteome</keyword>
<dbReference type="InterPro" id="IPR006115">
    <property type="entry name" value="6PGDH_NADP-bd"/>
</dbReference>
<reference evidence="6" key="2">
    <citation type="journal article" date="2020" name="Environ. Microbiol.">
        <title>The extreme plant-growth-promoting properties of Pantoea phytobeneficialis MSR2 revealed by functional and genomic analysis.</title>
        <authorList>
            <person name="Nascimento F.X."/>
            <person name="Hernandez A.G."/>
            <person name="Glick B.R."/>
            <person name="Rossi M.J."/>
        </authorList>
    </citation>
    <scope>NUCLEOTIDE SEQUENCE</scope>
    <source>
        <strain evidence="6">MSR2</strain>
    </source>
</reference>
<dbReference type="InterPro" id="IPR036291">
    <property type="entry name" value="NAD(P)-bd_dom_sf"/>
</dbReference>
<feature type="domain" description="Phosphogluconate dehydrogenase NAD-binding putative C-terminal" evidence="4">
    <location>
        <begin position="190"/>
        <end position="258"/>
    </location>
</feature>
<gene>
    <name evidence="6" type="ORF">CTZ24_09540</name>
    <name evidence="5" type="ORF">Q3404_05580</name>
</gene>
<organism evidence="6 7">
    <name type="scientific">Pantoea phytobeneficialis</name>
    <dbReference type="NCBI Taxonomy" id="2052056"/>
    <lineage>
        <taxon>Bacteria</taxon>
        <taxon>Pseudomonadati</taxon>
        <taxon>Pseudomonadota</taxon>
        <taxon>Gammaproteobacteria</taxon>
        <taxon>Enterobacterales</taxon>
        <taxon>Erwiniaceae</taxon>
        <taxon>Pantoea</taxon>
    </lineage>
</organism>
<dbReference type="InterPro" id="IPR015814">
    <property type="entry name" value="Pgluconate_DH_NAD-bd_C"/>
</dbReference>
<sequence length="287" mass="30556">MKTLAFAAPGAMGAAVAAVLSQHGARVISPLSQRSADSQQRAHAAHIIDAPEAALCDADIIFSIVPPEFALSWAQQMAPHLQAAARKPLYVDCNAISPETLQQVAAVIEATGTPFVDGAIIGLPPGEQNPDGPRFWFSGPHASQLAELSDLGLRVRIMSAENGAASALKMSYAGINKGITLLVSAMLINASRVGAAEALHEEMTESQPQILKRMKKAAPDMLPKAWRWAAEMDEIATLNQGELATDRLYQALGEVCRQLAADRRGDQRLSDLLAAFFQPDAESARAD</sequence>
<evidence type="ECO:0000313" key="8">
    <source>
        <dbReference type="Proteomes" id="UP001171299"/>
    </source>
</evidence>
<dbReference type="Gene3D" id="3.40.50.720">
    <property type="entry name" value="NAD(P)-binding Rossmann-like Domain"/>
    <property type="match status" value="1"/>
</dbReference>
<evidence type="ECO:0000313" key="5">
    <source>
        <dbReference type="EMBL" id="MDO6406043.1"/>
    </source>
</evidence>
<evidence type="ECO:0000313" key="6">
    <source>
        <dbReference type="EMBL" id="QGR06640.1"/>
    </source>
</evidence>
<name>A0AAP9KP63_9GAMM</name>
<dbReference type="Pfam" id="PF03446">
    <property type="entry name" value="NAD_binding_2"/>
    <property type="match status" value="1"/>
</dbReference>
<dbReference type="GO" id="GO:0016616">
    <property type="term" value="F:oxidoreductase activity, acting on the CH-OH group of donors, NAD or NADP as acceptor"/>
    <property type="evidence" value="ECO:0007669"/>
    <property type="project" value="UniProtKB-ARBA"/>
</dbReference>
<dbReference type="GO" id="GO:0050661">
    <property type="term" value="F:NADP binding"/>
    <property type="evidence" value="ECO:0007669"/>
    <property type="project" value="InterPro"/>
</dbReference>
<accession>A0AAP9KP63</accession>
<proteinExistence type="predicted"/>
<feature type="domain" description="6-phosphogluconate dehydrogenase NADP-binding" evidence="3">
    <location>
        <begin position="6"/>
        <end position="122"/>
    </location>
</feature>